<sequence length="1304" mass="141049">MATILLSVAGAALGSAVGGSFLGLSMTAVGRFIGAGLGRALDQRLMGAGSETVETGRIERFRLAGAGEGAAVPQVWGRMRVGAQVIWATEFSEHVRKQKISGGGGGKGSPRSETTVKSYSYSVSLALALCEGEITGVNRVWADGVEIAVRDLDMRVYSGSRDQTPDPKMEAVEGAGRVPAYRGTAYVVIEDLMLERFGNRVPQFSFEVTRPELADTADVPGAIRGVAMIPGTGEYALATRPVYLDYGGGAQGAVNLNTPAESPDFLVSLNQLRDELPACRAASLVVSWFGDDLRCGECSIRPKVEQAEWDSAQMPWSVSGLGRGAAEQVPHLDGRPVYGGTPADGSVIEALREMAARGLEVVFYPFILMDQMAGNGLTDPWTGAEEQPELPWRGRITLSRAPGREGSPDGTAAAEAEVAGFFGTAAAADFSVTADEVSYSGPDEWSFRRFILHQAALCAAAGGVSAFCIGSEMRALTQIRGTGGFPAVEALRALAGECRALLGPGVEIGYAADWSEYFGYHPQDGSGDVYFHLDPLWSDPQIDFIGIDNYMPIADWREGDDHADAAWGAIYNPDYLMANVAGGEGYDWYYPSSEARAAQRREPITDGAHGEPWVYRYKDLRSWWSSRHHERIDGVRQALPTGWEPQSKPIWFTELGCAAVDKGANQPNKFLDPKSSESDLPRYSNGLRDELMQRQYLRAVHAYWNEPAHNPVSELYGAPMIDMSRALVWAWDARPYPWFPGLGALWNDGSNYRRGHWLNGRCSARTLASVVAEVCARAGAREVDVSRLWGWVRGYHLDRLSDARAALQPLLLAHGVDAIERDGALVFLPRRGRRAVALDPAALVHDAGEESDLLLTRAADAEMAGRLRLRFVEADGDHAICGEEVVLPDAQTHAVAETELTMALTRAEGRMVLERWLAEARIARENLRFALPPSQLPLGAGDIIELPGNSGPLRARIDQVEIGSHQKIEAVRIEPDTYLPADMGDGDPLLRPFTAPVPVQPLFLDLPLMSGEEVPHAPHLAVTASPWPGSVAVYDSVSDADYVLNEIIAARATVGVTETPLFAAPTGRVDRGEALQVQMRSGALQSVSEEALLGGANVMAIGDGTPGNWELFQFRDAQLLEPGRWLLSHRLRGQAGSDGLMPGAWPAGSWVVLIDGSAQQIALAPAQRRQARHFRIGPARRGYDDPSYVHQLLAFDGNGLRPYRPAHLRAEAFGGSALALSWIRRTRIDGDDWELPEVPLGEESESYLARVTQGGAVIREAFCTAPSWTYDPAQDGLTGGYEVQVAQVSARYGPGPFARLALSA</sequence>
<dbReference type="Pfam" id="PF13550">
    <property type="entry name" value="Phage-tail_3"/>
    <property type="match status" value="1"/>
</dbReference>
<protein>
    <submittedName>
        <fullName evidence="4">Putative phage tail protein</fullName>
    </submittedName>
</protein>
<evidence type="ECO:0000259" key="2">
    <source>
        <dbReference type="Pfam" id="PF13550"/>
    </source>
</evidence>
<evidence type="ECO:0000313" key="5">
    <source>
        <dbReference type="Proteomes" id="UP000199392"/>
    </source>
</evidence>
<dbReference type="InterPro" id="IPR056490">
    <property type="entry name" value="Rcc01698_C"/>
</dbReference>
<dbReference type="Gene3D" id="3.20.20.80">
    <property type="entry name" value="Glycosidases"/>
    <property type="match status" value="2"/>
</dbReference>
<dbReference type="InterPro" id="IPR032876">
    <property type="entry name" value="J_dom"/>
</dbReference>
<feature type="domain" description="GTA TIM-barrel-like" evidence="1">
    <location>
        <begin position="445"/>
        <end position="740"/>
    </location>
</feature>
<proteinExistence type="predicted"/>
<organism evidence="4 5">
    <name type="scientific">Alloyangia pacifica</name>
    <dbReference type="NCBI Taxonomy" id="311180"/>
    <lineage>
        <taxon>Bacteria</taxon>
        <taxon>Pseudomonadati</taxon>
        <taxon>Pseudomonadota</taxon>
        <taxon>Alphaproteobacteria</taxon>
        <taxon>Rhodobacterales</taxon>
        <taxon>Roseobacteraceae</taxon>
        <taxon>Alloyangia</taxon>
    </lineage>
</organism>
<accession>A0A1I6PW93</accession>
<dbReference type="OrthoDB" id="8445115at2"/>
<dbReference type="Pfam" id="PF23666">
    <property type="entry name" value="Rcc01698_C"/>
    <property type="match status" value="1"/>
</dbReference>
<dbReference type="Pfam" id="PF13547">
    <property type="entry name" value="GTA_TIM"/>
    <property type="match status" value="1"/>
</dbReference>
<evidence type="ECO:0000259" key="1">
    <source>
        <dbReference type="Pfam" id="PF13547"/>
    </source>
</evidence>
<dbReference type="InterPro" id="IPR017853">
    <property type="entry name" value="GH"/>
</dbReference>
<keyword evidence="5" id="KW-1185">Reference proteome</keyword>
<dbReference type="InterPro" id="IPR025195">
    <property type="entry name" value="GTA_TIM_dom"/>
</dbReference>
<name>A0A1I6PW93_9RHOB</name>
<dbReference type="RefSeq" id="WP_092422111.1">
    <property type="nucleotide sequence ID" value="NZ_FNCL01000002.1"/>
</dbReference>
<feature type="domain" description="Tip attachment protein J" evidence="2">
    <location>
        <begin position="801"/>
        <end position="961"/>
    </location>
</feature>
<evidence type="ECO:0000313" key="4">
    <source>
        <dbReference type="EMBL" id="SFS44511.1"/>
    </source>
</evidence>
<gene>
    <name evidence="4" type="ORF">SAMN04488050_101811</name>
</gene>
<evidence type="ECO:0000259" key="3">
    <source>
        <dbReference type="Pfam" id="PF23666"/>
    </source>
</evidence>
<reference evidence="5" key="1">
    <citation type="submission" date="2016-10" db="EMBL/GenBank/DDBJ databases">
        <authorList>
            <person name="Varghese N."/>
            <person name="Submissions S."/>
        </authorList>
    </citation>
    <scope>NUCLEOTIDE SEQUENCE [LARGE SCALE GENOMIC DNA]</scope>
    <source>
        <strain evidence="5">DSM 26894</strain>
    </source>
</reference>
<dbReference type="Proteomes" id="UP000199392">
    <property type="component" value="Unassembled WGS sequence"/>
</dbReference>
<dbReference type="SUPFAM" id="SSF51445">
    <property type="entry name" value="(Trans)glycosidases"/>
    <property type="match status" value="1"/>
</dbReference>
<feature type="domain" description="Rcc01698-like C-terminal" evidence="3">
    <location>
        <begin position="1052"/>
        <end position="1152"/>
    </location>
</feature>
<dbReference type="STRING" id="311180.SAMN04488050_101811"/>
<dbReference type="CDD" id="cd19607">
    <property type="entry name" value="GTA_TIM-barrel-like"/>
    <property type="match status" value="1"/>
</dbReference>
<dbReference type="EMBL" id="FOZW01000001">
    <property type="protein sequence ID" value="SFS44511.1"/>
    <property type="molecule type" value="Genomic_DNA"/>
</dbReference>